<dbReference type="RefSeq" id="WP_120357368.1">
    <property type="nucleotide sequence ID" value="NZ_CP017982.1"/>
</dbReference>
<organism evidence="1 2">
    <name type="scientific">Lactobacillus helveticus</name>
    <name type="common">Lactobacillus suntoryeus</name>
    <dbReference type="NCBI Taxonomy" id="1587"/>
    <lineage>
        <taxon>Bacteria</taxon>
        <taxon>Bacillati</taxon>
        <taxon>Bacillota</taxon>
        <taxon>Bacilli</taxon>
        <taxon>Lactobacillales</taxon>
        <taxon>Lactobacillaceae</taxon>
        <taxon>Lactobacillus</taxon>
    </lineage>
</organism>
<proteinExistence type="predicted"/>
<accession>A0A386RE08</accession>
<evidence type="ECO:0000313" key="2">
    <source>
        <dbReference type="Proteomes" id="UP000267794"/>
    </source>
</evidence>
<sequence>MTVAKILFEGKDWIHVDTSADSVNVDGKTYYPFVENPSGQYKITGTDANYNPLEIDFTISKDGKLTVTWSNNFVWQGTRSKPFDDLKVTKQPL</sequence>
<name>A0A386RE08_LACHE</name>
<dbReference type="EMBL" id="CP017982">
    <property type="protein sequence ID" value="AYE61453.1"/>
    <property type="molecule type" value="Genomic_DNA"/>
</dbReference>
<gene>
    <name evidence="1" type="ORF">BC335_0965</name>
</gene>
<dbReference type="AlphaFoldDB" id="A0A386RE08"/>
<reference evidence="1 2" key="1">
    <citation type="submission" date="2016-10" db="EMBL/GenBank/DDBJ databases">
        <title>Complete genomic sequencing of Lactobacillus helveticus LH99 and comparative genome analysis.</title>
        <authorList>
            <person name="Li N."/>
            <person name="You C."/>
            <person name="Liu Z."/>
        </authorList>
    </citation>
    <scope>NUCLEOTIDE SEQUENCE [LARGE SCALE GENOMIC DNA]</scope>
    <source>
        <strain evidence="1 2">LH99</strain>
    </source>
</reference>
<dbReference type="Proteomes" id="UP000267794">
    <property type="component" value="Chromosome"/>
</dbReference>
<evidence type="ECO:0000313" key="1">
    <source>
        <dbReference type="EMBL" id="AYE61453.1"/>
    </source>
</evidence>
<protein>
    <submittedName>
        <fullName evidence="1">Uncharacterized protein</fullName>
    </submittedName>
</protein>